<dbReference type="PANTHER" id="PTHR41252">
    <property type="entry name" value="BLR2505 PROTEIN"/>
    <property type="match status" value="1"/>
</dbReference>
<gene>
    <name evidence="2" type="ORF">HRJ34_12980</name>
</gene>
<dbReference type="OMA" id="MYSGVYK"/>
<feature type="domain" description="SnoaL-like" evidence="1">
    <location>
        <begin position="11"/>
        <end position="119"/>
    </location>
</feature>
<dbReference type="Gene3D" id="3.10.450.50">
    <property type="match status" value="1"/>
</dbReference>
<dbReference type="InterPro" id="IPR032710">
    <property type="entry name" value="NTF2-like_dom_sf"/>
</dbReference>
<proteinExistence type="predicted"/>
<dbReference type="InterPro" id="IPR037401">
    <property type="entry name" value="SnoaL-like"/>
</dbReference>
<reference evidence="2" key="2">
    <citation type="submission" date="2021-04" db="EMBL/GenBank/DDBJ databases">
        <title>Isolation and genomic analysis of the ibuprofen-degrading bacterium Sphingomonas strain MPO218.</title>
        <authorList>
            <person name="Aulestia M."/>
            <person name="Flores A."/>
            <person name="Mangas E.L."/>
            <person name="Perez-Pulido A.J."/>
            <person name="Santero E."/>
            <person name="Camacho E.M."/>
        </authorList>
    </citation>
    <scope>NUCLEOTIDE SEQUENCE</scope>
    <source>
        <strain evidence="2">MPO218</strain>
    </source>
</reference>
<dbReference type="AlphaFoldDB" id="A0A975D7A2"/>
<organism evidence="2 3">
    <name type="scientific">Rhizorhabdus wittichii</name>
    <dbReference type="NCBI Taxonomy" id="160791"/>
    <lineage>
        <taxon>Bacteria</taxon>
        <taxon>Pseudomonadati</taxon>
        <taxon>Pseudomonadota</taxon>
        <taxon>Alphaproteobacteria</taxon>
        <taxon>Sphingomonadales</taxon>
        <taxon>Sphingomonadaceae</taxon>
        <taxon>Rhizorhabdus</taxon>
    </lineage>
</organism>
<sequence length="137" mass="15035">MSSAQDSADIVKRFFDAFNAGDIAAAFATLSPDIEWTYHGPRDRIPFAGTFVGHAGVQDFFARVGQVIEVKEMTPIALVGVGDQVFGRGIEHSMSLATGREYRVQWSHVYEVKDGLMTRFDEFIDTAAVADCLTAEP</sequence>
<name>A0A975D7A2_9SPHN</name>
<dbReference type="RefSeq" id="WP_012049939.1">
    <property type="nucleotide sequence ID" value="NZ_CP059319.1"/>
</dbReference>
<dbReference type="PANTHER" id="PTHR41252:SF1">
    <property type="entry name" value="BLR2505 PROTEIN"/>
    <property type="match status" value="1"/>
</dbReference>
<accession>A0A975D7A2</accession>
<dbReference type="Pfam" id="PF12680">
    <property type="entry name" value="SnoaL_2"/>
    <property type="match status" value="1"/>
</dbReference>
<protein>
    <submittedName>
        <fullName evidence="2">Nuclear transport factor 2 family protein</fullName>
    </submittedName>
</protein>
<reference evidence="2" key="1">
    <citation type="submission" date="2020-07" db="EMBL/GenBank/DDBJ databases">
        <authorList>
            <person name="Camacho E."/>
        </authorList>
    </citation>
    <scope>NUCLEOTIDE SEQUENCE</scope>
    <source>
        <strain evidence="2">MPO218</strain>
    </source>
</reference>
<dbReference type="Proteomes" id="UP000664914">
    <property type="component" value="Chromosome"/>
</dbReference>
<evidence type="ECO:0000313" key="3">
    <source>
        <dbReference type="Proteomes" id="UP000664914"/>
    </source>
</evidence>
<evidence type="ECO:0000313" key="2">
    <source>
        <dbReference type="EMBL" id="QTH24335.1"/>
    </source>
</evidence>
<evidence type="ECO:0000259" key="1">
    <source>
        <dbReference type="Pfam" id="PF12680"/>
    </source>
</evidence>
<dbReference type="SUPFAM" id="SSF54427">
    <property type="entry name" value="NTF2-like"/>
    <property type="match status" value="1"/>
</dbReference>
<dbReference type="EMBL" id="CP059319">
    <property type="protein sequence ID" value="QTH24335.1"/>
    <property type="molecule type" value="Genomic_DNA"/>
</dbReference>